<accession>A0ABU0DP60</accession>
<evidence type="ECO:0008006" key="4">
    <source>
        <dbReference type="Google" id="ProtNLM"/>
    </source>
</evidence>
<feature type="transmembrane region" description="Helical" evidence="1">
    <location>
        <begin position="6"/>
        <end position="25"/>
    </location>
</feature>
<name>A0ABU0DP60_9BACI</name>
<sequence length="221" mass="25598">MDMILFFLIMIFHICLFIVAIGLAYRNGWFVVSNVIILVLLALIYDNGMLAFGKFFGEGARLEFYNEIRFWLHAFITPLLLLYAWDTMKRAGVKWVKWRSVTWFVLGLTLFLIIYEMVSEVWGLELEPYVHNGVLAYTKVGSESGIPIMIVVVTIALLIASIYVGRIQNWFWYFTGVFFMTTGMAAPPPVETGVYDNFLELVLMFSLTTTKAFQDQYDRRK</sequence>
<comment type="caution">
    <text evidence="2">The sequence shown here is derived from an EMBL/GenBank/DDBJ whole genome shotgun (WGS) entry which is preliminary data.</text>
</comment>
<evidence type="ECO:0000256" key="1">
    <source>
        <dbReference type="SAM" id="Phobius"/>
    </source>
</evidence>
<feature type="transmembrane region" description="Helical" evidence="1">
    <location>
        <begin position="170"/>
        <end position="188"/>
    </location>
</feature>
<keyword evidence="1" id="KW-0472">Membrane</keyword>
<feature type="transmembrane region" description="Helical" evidence="1">
    <location>
        <begin position="144"/>
        <end position="163"/>
    </location>
</feature>
<reference evidence="2 3" key="1">
    <citation type="submission" date="2023-07" db="EMBL/GenBank/DDBJ databases">
        <title>Genomic Encyclopedia of Type Strains, Phase IV (KMG-IV): sequencing the most valuable type-strain genomes for metagenomic binning, comparative biology and taxonomic classification.</title>
        <authorList>
            <person name="Goeker M."/>
        </authorList>
    </citation>
    <scope>NUCLEOTIDE SEQUENCE [LARGE SCALE GENOMIC DNA]</scope>
    <source>
        <strain evidence="2 3">DSM 15448</strain>
    </source>
</reference>
<evidence type="ECO:0000313" key="2">
    <source>
        <dbReference type="EMBL" id="MDQ0350219.1"/>
    </source>
</evidence>
<dbReference type="EMBL" id="JAUSUP010000001">
    <property type="protein sequence ID" value="MDQ0350219.1"/>
    <property type="molecule type" value="Genomic_DNA"/>
</dbReference>
<keyword evidence="1" id="KW-0812">Transmembrane</keyword>
<keyword evidence="3" id="KW-1185">Reference proteome</keyword>
<gene>
    <name evidence="2" type="ORF">J2R98_000022</name>
</gene>
<proteinExistence type="predicted"/>
<feature type="transmembrane region" description="Helical" evidence="1">
    <location>
        <begin position="100"/>
        <end position="124"/>
    </location>
</feature>
<feature type="transmembrane region" description="Helical" evidence="1">
    <location>
        <begin position="32"/>
        <end position="56"/>
    </location>
</feature>
<evidence type="ECO:0000313" key="3">
    <source>
        <dbReference type="Proteomes" id="UP001236723"/>
    </source>
</evidence>
<keyword evidence="1" id="KW-1133">Transmembrane helix</keyword>
<dbReference type="RefSeq" id="WP_307064895.1">
    <property type="nucleotide sequence ID" value="NZ_JAUSUP010000001.1"/>
</dbReference>
<feature type="transmembrane region" description="Helical" evidence="1">
    <location>
        <begin position="68"/>
        <end position="88"/>
    </location>
</feature>
<organism evidence="2 3">
    <name type="scientific">Alkalibacillus filiformis</name>
    <dbReference type="NCBI Taxonomy" id="200990"/>
    <lineage>
        <taxon>Bacteria</taxon>
        <taxon>Bacillati</taxon>
        <taxon>Bacillota</taxon>
        <taxon>Bacilli</taxon>
        <taxon>Bacillales</taxon>
        <taxon>Bacillaceae</taxon>
        <taxon>Alkalibacillus</taxon>
    </lineage>
</organism>
<protein>
    <recommendedName>
        <fullName evidence="4">Phospholipid phosphatase</fullName>
    </recommendedName>
</protein>
<dbReference type="Proteomes" id="UP001236723">
    <property type="component" value="Unassembled WGS sequence"/>
</dbReference>